<feature type="domain" description="Response regulatory" evidence="3">
    <location>
        <begin position="3"/>
        <end position="120"/>
    </location>
</feature>
<keyword evidence="1 2" id="KW-0597">Phosphoprotein</keyword>
<accession>A0ABT5MW30</accession>
<keyword evidence="5" id="KW-1185">Reference proteome</keyword>
<dbReference type="PROSITE" id="PS50110">
    <property type="entry name" value="RESPONSE_REGULATORY"/>
    <property type="match status" value="1"/>
</dbReference>
<dbReference type="Gene3D" id="3.40.50.2300">
    <property type="match status" value="1"/>
</dbReference>
<reference evidence="4 5" key="1">
    <citation type="submission" date="2023-02" db="EMBL/GenBank/DDBJ databases">
        <title>Bacterial whole genomic sequence of Curvibacter sp. HBC61.</title>
        <authorList>
            <person name="Le V."/>
            <person name="Ko S.-R."/>
            <person name="Ahn C.-Y."/>
            <person name="Oh H.-M."/>
        </authorList>
    </citation>
    <scope>NUCLEOTIDE SEQUENCE [LARGE SCALE GENOMIC DNA]</scope>
    <source>
        <strain evidence="4 5">HBC61</strain>
    </source>
</reference>
<proteinExistence type="predicted"/>
<evidence type="ECO:0000256" key="2">
    <source>
        <dbReference type="PROSITE-ProRule" id="PRU00169"/>
    </source>
</evidence>
<dbReference type="SUPFAM" id="SSF47226">
    <property type="entry name" value="Histidine-containing phosphotransfer domain, HPT domain"/>
    <property type="match status" value="1"/>
</dbReference>
<dbReference type="Proteomes" id="UP001528673">
    <property type="component" value="Unassembled WGS sequence"/>
</dbReference>
<dbReference type="SUPFAM" id="SSF52172">
    <property type="entry name" value="CheY-like"/>
    <property type="match status" value="1"/>
</dbReference>
<sequence length="248" mass="26465">MPRVLLIEDDASIQRFVEFALEEMPLDLLIAGSVQEALGLLAQGPVDLILTDLMLPGESGIDLLEHLRQHPEVAGAARAVVFSAGLTVPIQAQLQALGVWRMLSKPISVMDLIACVEEAVGLTSATEDDTNAGKAPSETLSPAEVAAVQAHFNGDTAFFLLYRGTCVTQFAKDIVTGDQAAATLDLMGLRRLGHSLKTVLQTLGEAAASQQGKALELAAEQADGHTSLLYWTELKASLQALMQRLQPR</sequence>
<dbReference type="InterPro" id="IPR050595">
    <property type="entry name" value="Bact_response_regulator"/>
</dbReference>
<comment type="caution">
    <text evidence="4">The sequence shown here is derived from an EMBL/GenBank/DDBJ whole genome shotgun (WGS) entry which is preliminary data.</text>
</comment>
<name>A0ABT5MW30_9BURK</name>
<evidence type="ECO:0000313" key="4">
    <source>
        <dbReference type="EMBL" id="MDD0838115.1"/>
    </source>
</evidence>
<evidence type="ECO:0000313" key="5">
    <source>
        <dbReference type="Proteomes" id="UP001528673"/>
    </source>
</evidence>
<evidence type="ECO:0000256" key="1">
    <source>
        <dbReference type="ARBA" id="ARBA00022553"/>
    </source>
</evidence>
<dbReference type="EMBL" id="JAQSIP010000002">
    <property type="protein sequence ID" value="MDD0838115.1"/>
    <property type="molecule type" value="Genomic_DNA"/>
</dbReference>
<dbReference type="InterPro" id="IPR001789">
    <property type="entry name" value="Sig_transdc_resp-reg_receiver"/>
</dbReference>
<dbReference type="CDD" id="cd00156">
    <property type="entry name" value="REC"/>
    <property type="match status" value="1"/>
</dbReference>
<dbReference type="SMART" id="SM00448">
    <property type="entry name" value="REC"/>
    <property type="match status" value="1"/>
</dbReference>
<organism evidence="4 5">
    <name type="scientific">Curvibacter cyanobacteriorum</name>
    <dbReference type="NCBI Taxonomy" id="3026422"/>
    <lineage>
        <taxon>Bacteria</taxon>
        <taxon>Pseudomonadati</taxon>
        <taxon>Pseudomonadota</taxon>
        <taxon>Betaproteobacteria</taxon>
        <taxon>Burkholderiales</taxon>
        <taxon>Comamonadaceae</taxon>
        <taxon>Curvibacter</taxon>
    </lineage>
</organism>
<dbReference type="InterPro" id="IPR036641">
    <property type="entry name" value="HPT_dom_sf"/>
</dbReference>
<dbReference type="RefSeq" id="WP_273949655.1">
    <property type="nucleotide sequence ID" value="NZ_JAQSIP010000002.1"/>
</dbReference>
<protein>
    <submittedName>
        <fullName evidence="4">Response regulator</fullName>
    </submittedName>
</protein>
<evidence type="ECO:0000259" key="3">
    <source>
        <dbReference type="PROSITE" id="PS50110"/>
    </source>
</evidence>
<dbReference type="PANTHER" id="PTHR44591">
    <property type="entry name" value="STRESS RESPONSE REGULATOR PROTEIN 1"/>
    <property type="match status" value="1"/>
</dbReference>
<feature type="modified residue" description="4-aspartylphosphate" evidence="2">
    <location>
        <position position="52"/>
    </location>
</feature>
<dbReference type="InterPro" id="IPR011006">
    <property type="entry name" value="CheY-like_superfamily"/>
</dbReference>
<gene>
    <name evidence="4" type="ORF">PSQ40_05980</name>
</gene>
<dbReference type="PANTHER" id="PTHR44591:SF3">
    <property type="entry name" value="RESPONSE REGULATORY DOMAIN-CONTAINING PROTEIN"/>
    <property type="match status" value="1"/>
</dbReference>
<dbReference type="Pfam" id="PF00072">
    <property type="entry name" value="Response_reg"/>
    <property type="match status" value="1"/>
</dbReference>